<dbReference type="InterPro" id="IPR000700">
    <property type="entry name" value="PAS-assoc_C"/>
</dbReference>
<keyword evidence="9" id="KW-0067">ATP-binding</keyword>
<evidence type="ECO:0000313" key="16">
    <source>
        <dbReference type="EMBL" id="QCX40572.1"/>
    </source>
</evidence>
<comment type="subcellular location">
    <subcellularLocation>
        <location evidence="2">Membrane</location>
        <topology evidence="2">Multi-pass membrane protein</topology>
    </subcellularLocation>
</comment>
<evidence type="ECO:0000256" key="4">
    <source>
        <dbReference type="ARBA" id="ARBA00022553"/>
    </source>
</evidence>
<dbReference type="OrthoDB" id="9760839at2"/>
<reference evidence="16 17" key="1">
    <citation type="submission" date="2019-05" db="EMBL/GenBank/DDBJ databases">
        <title>Algicella ahnfeltiae gen. nov., sp. nov., a novel marine bacterium of the family Flavobacteriaceae isolated from a red alga.</title>
        <authorList>
            <person name="Nedashkovskaya O.I."/>
            <person name="Kukhlevskiy A.D."/>
            <person name="Kim S.-G."/>
            <person name="Zhukova N.V."/>
            <person name="Mikhailov V.V."/>
        </authorList>
    </citation>
    <scope>NUCLEOTIDE SEQUENCE [LARGE SCALE GENOMIC DNA]</scope>
    <source>
        <strain evidence="16 17">10Alg115</strain>
    </source>
</reference>
<dbReference type="PROSITE" id="PS50113">
    <property type="entry name" value="PAC"/>
    <property type="match status" value="1"/>
</dbReference>
<evidence type="ECO:0000256" key="7">
    <source>
        <dbReference type="ARBA" id="ARBA00022741"/>
    </source>
</evidence>
<evidence type="ECO:0000256" key="3">
    <source>
        <dbReference type="ARBA" id="ARBA00012438"/>
    </source>
</evidence>
<dbReference type="PROSITE" id="PS50109">
    <property type="entry name" value="HIS_KIN"/>
    <property type="match status" value="1"/>
</dbReference>
<dbReference type="InterPro" id="IPR005467">
    <property type="entry name" value="His_kinase_dom"/>
</dbReference>
<evidence type="ECO:0000256" key="11">
    <source>
        <dbReference type="ARBA" id="ARBA00023012"/>
    </source>
</evidence>
<keyword evidence="7" id="KW-0547">Nucleotide-binding</keyword>
<evidence type="ECO:0000259" key="15">
    <source>
        <dbReference type="PROSITE" id="PS50113"/>
    </source>
</evidence>
<dbReference type="RefSeq" id="WP_138951689.1">
    <property type="nucleotide sequence ID" value="NZ_CP040749.1"/>
</dbReference>
<dbReference type="InterPro" id="IPR000014">
    <property type="entry name" value="PAS"/>
</dbReference>
<keyword evidence="8" id="KW-0418">Kinase</keyword>
<dbReference type="InterPro" id="IPR050482">
    <property type="entry name" value="Sensor_HK_TwoCompSys"/>
</dbReference>
<dbReference type="EMBL" id="CP040749">
    <property type="protein sequence ID" value="QCX40572.1"/>
    <property type="molecule type" value="Genomic_DNA"/>
</dbReference>
<proteinExistence type="predicted"/>
<dbReference type="InterPro" id="IPR036890">
    <property type="entry name" value="HATPase_C_sf"/>
</dbReference>
<evidence type="ECO:0000256" key="1">
    <source>
        <dbReference type="ARBA" id="ARBA00000085"/>
    </source>
</evidence>
<keyword evidence="17" id="KW-1185">Reference proteome</keyword>
<keyword evidence="12 13" id="KW-0472">Membrane</keyword>
<evidence type="ECO:0000313" key="17">
    <source>
        <dbReference type="Proteomes" id="UP000306229"/>
    </source>
</evidence>
<keyword evidence="5" id="KW-0808">Transferase</keyword>
<dbReference type="KEGG" id="fbe:FF125_19800"/>
<evidence type="ECO:0000256" key="13">
    <source>
        <dbReference type="SAM" id="Phobius"/>
    </source>
</evidence>
<dbReference type="PANTHER" id="PTHR24421:SF10">
    <property type="entry name" value="NITRATE_NITRITE SENSOR PROTEIN NARQ"/>
    <property type="match status" value="1"/>
</dbReference>
<protein>
    <recommendedName>
        <fullName evidence="3">histidine kinase</fullName>
        <ecNumber evidence="3">2.7.13.3</ecNumber>
    </recommendedName>
</protein>
<evidence type="ECO:0000256" key="6">
    <source>
        <dbReference type="ARBA" id="ARBA00022692"/>
    </source>
</evidence>
<dbReference type="GO" id="GO:0046983">
    <property type="term" value="F:protein dimerization activity"/>
    <property type="evidence" value="ECO:0007669"/>
    <property type="project" value="InterPro"/>
</dbReference>
<evidence type="ECO:0000256" key="10">
    <source>
        <dbReference type="ARBA" id="ARBA00022989"/>
    </source>
</evidence>
<comment type="catalytic activity">
    <reaction evidence="1">
        <text>ATP + protein L-histidine = ADP + protein N-phospho-L-histidine.</text>
        <dbReference type="EC" id="2.7.13.3"/>
    </reaction>
</comment>
<organism evidence="16 17">
    <name type="scientific">Aureibaculum algae</name>
    <dbReference type="NCBI Taxonomy" id="2584122"/>
    <lineage>
        <taxon>Bacteria</taxon>
        <taxon>Pseudomonadati</taxon>
        <taxon>Bacteroidota</taxon>
        <taxon>Flavobacteriia</taxon>
        <taxon>Flavobacteriales</taxon>
        <taxon>Flavobacteriaceae</taxon>
        <taxon>Aureibaculum</taxon>
    </lineage>
</organism>
<dbReference type="Gene3D" id="1.20.5.1930">
    <property type="match status" value="1"/>
</dbReference>
<dbReference type="Proteomes" id="UP000306229">
    <property type="component" value="Chromosome"/>
</dbReference>
<dbReference type="SMART" id="SM00387">
    <property type="entry name" value="HATPase_c"/>
    <property type="match status" value="1"/>
</dbReference>
<dbReference type="GO" id="GO:0016020">
    <property type="term" value="C:membrane"/>
    <property type="evidence" value="ECO:0007669"/>
    <property type="project" value="UniProtKB-SubCell"/>
</dbReference>
<dbReference type="AlphaFoldDB" id="A0A5B7U0U7"/>
<evidence type="ECO:0000256" key="5">
    <source>
        <dbReference type="ARBA" id="ARBA00022679"/>
    </source>
</evidence>
<dbReference type="Gene3D" id="3.30.450.20">
    <property type="entry name" value="PAS domain"/>
    <property type="match status" value="1"/>
</dbReference>
<dbReference type="NCBIfam" id="TIGR00229">
    <property type="entry name" value="sensory_box"/>
    <property type="match status" value="1"/>
</dbReference>
<dbReference type="Pfam" id="PF02518">
    <property type="entry name" value="HATPase_c"/>
    <property type="match status" value="1"/>
</dbReference>
<name>A0A5B7U0U7_9FLAO</name>
<keyword evidence="6 13" id="KW-0812">Transmembrane</keyword>
<evidence type="ECO:0000256" key="2">
    <source>
        <dbReference type="ARBA" id="ARBA00004141"/>
    </source>
</evidence>
<dbReference type="SUPFAM" id="SSF55785">
    <property type="entry name" value="PYP-like sensor domain (PAS domain)"/>
    <property type="match status" value="1"/>
</dbReference>
<dbReference type="GO" id="GO:0005524">
    <property type="term" value="F:ATP binding"/>
    <property type="evidence" value="ECO:0007669"/>
    <property type="project" value="UniProtKB-KW"/>
</dbReference>
<feature type="transmembrane region" description="Helical" evidence="13">
    <location>
        <begin position="21"/>
        <end position="40"/>
    </location>
</feature>
<dbReference type="InterPro" id="IPR035965">
    <property type="entry name" value="PAS-like_dom_sf"/>
</dbReference>
<evidence type="ECO:0000259" key="14">
    <source>
        <dbReference type="PROSITE" id="PS50109"/>
    </source>
</evidence>
<dbReference type="InterPro" id="IPR003594">
    <property type="entry name" value="HATPase_dom"/>
</dbReference>
<dbReference type="Pfam" id="PF13675">
    <property type="entry name" value="PilJ"/>
    <property type="match status" value="1"/>
</dbReference>
<evidence type="ECO:0000256" key="9">
    <source>
        <dbReference type="ARBA" id="ARBA00022840"/>
    </source>
</evidence>
<keyword evidence="11" id="KW-0902">Two-component regulatory system</keyword>
<keyword evidence="4" id="KW-0597">Phosphoprotein</keyword>
<evidence type="ECO:0000256" key="12">
    <source>
        <dbReference type="ARBA" id="ARBA00023136"/>
    </source>
</evidence>
<dbReference type="CDD" id="cd16917">
    <property type="entry name" value="HATPase_UhpB-NarQ-NarX-like"/>
    <property type="match status" value="1"/>
</dbReference>
<dbReference type="GO" id="GO:0000155">
    <property type="term" value="F:phosphorelay sensor kinase activity"/>
    <property type="evidence" value="ECO:0007669"/>
    <property type="project" value="InterPro"/>
</dbReference>
<feature type="domain" description="Histidine kinase" evidence="14">
    <location>
        <begin position="408"/>
        <end position="604"/>
    </location>
</feature>
<gene>
    <name evidence="16" type="ORF">FF125_19800</name>
</gene>
<sequence length="605" mass="68855">MSKPKNNNILDSVIFKKLRKLYLLAFLAIAITIIISQLLIQNHISTQINDSRVINIAGRQRMLSQKLTKEILFLNDSDTSDERKEKINQIKKTFQLWSSSHDGLIDGNQKLSLPKESNKEILTMFSEVALYFSPIKKAVENLLLKLEKDPNTSITLLKKETKSILTNETEFLNAMDVLVFKYDDISKAKVTKLKYLETLLLVVALLILALEILLLFRPFSIKIKDTINDLLKTKEEAILKTEQLNEMYIAKEESLLELQQLNYAIDNAVLFVSTNSEGSILHMSKKLQNLLGLSTNTIKGALEELLTTDLGQQMYLKELLKNKGRIWTGEVQIITKDDTDLWLDMSIIPLKRVSLKQKTLILCTDITQRKHNETELERISKEKYQEEIESQKILSSKIIEAQEEERKRIAKDIHDGIGQMLTALKFNAESINLNNIEVSLKKIENLKALSKEIIQGVRMATFNLVPPELTELGISSALQTLTVQLSKLTGKNIVFQNKTDFDIKLDSLTETNLYRITQEAVNNAIKYAKANYIFVSINHSSDIMSITIADDGIGFDIDQVKTNTEKGMGLLFMEERIKYINGRIFINSVIGEGTNITLNIKLDKI</sequence>
<dbReference type="Gene3D" id="3.30.565.10">
    <property type="entry name" value="Histidine kinase-like ATPase, C-terminal domain"/>
    <property type="match status" value="1"/>
</dbReference>
<dbReference type="InterPro" id="IPR029095">
    <property type="entry name" value="NarX-like_N"/>
</dbReference>
<dbReference type="Pfam" id="PF13426">
    <property type="entry name" value="PAS_9"/>
    <property type="match status" value="1"/>
</dbReference>
<dbReference type="EC" id="2.7.13.3" evidence="3"/>
<feature type="domain" description="PAC" evidence="15">
    <location>
        <begin position="327"/>
        <end position="378"/>
    </location>
</feature>
<accession>A0A5B7U0U7</accession>
<dbReference type="InterPro" id="IPR011712">
    <property type="entry name" value="Sig_transdc_His_kin_sub3_dim/P"/>
</dbReference>
<keyword evidence="10 13" id="KW-1133">Transmembrane helix</keyword>
<evidence type="ECO:0000256" key="8">
    <source>
        <dbReference type="ARBA" id="ARBA00022777"/>
    </source>
</evidence>
<dbReference type="SUPFAM" id="SSF55874">
    <property type="entry name" value="ATPase domain of HSP90 chaperone/DNA topoisomerase II/histidine kinase"/>
    <property type="match status" value="1"/>
</dbReference>
<dbReference type="Pfam" id="PF07730">
    <property type="entry name" value="HisKA_3"/>
    <property type="match status" value="1"/>
</dbReference>
<dbReference type="PANTHER" id="PTHR24421">
    <property type="entry name" value="NITRATE/NITRITE SENSOR PROTEIN NARX-RELATED"/>
    <property type="match status" value="1"/>
</dbReference>